<gene>
    <name evidence="3" type="ORF">BJX68DRAFT_265071</name>
</gene>
<organism evidence="3 4">
    <name type="scientific">Aspergillus pseudodeflectus</name>
    <dbReference type="NCBI Taxonomy" id="176178"/>
    <lineage>
        <taxon>Eukaryota</taxon>
        <taxon>Fungi</taxon>
        <taxon>Dikarya</taxon>
        <taxon>Ascomycota</taxon>
        <taxon>Pezizomycotina</taxon>
        <taxon>Eurotiomycetes</taxon>
        <taxon>Eurotiomycetidae</taxon>
        <taxon>Eurotiales</taxon>
        <taxon>Aspergillaceae</taxon>
        <taxon>Aspergillus</taxon>
        <taxon>Aspergillus subgen. Nidulantes</taxon>
    </lineage>
</organism>
<name>A0ABR4KQV8_9EURO</name>
<feature type="transmembrane region" description="Helical" evidence="2">
    <location>
        <begin position="39"/>
        <end position="58"/>
    </location>
</feature>
<keyword evidence="2" id="KW-0472">Membrane</keyword>
<reference evidence="3 4" key="1">
    <citation type="submission" date="2024-07" db="EMBL/GenBank/DDBJ databases">
        <title>Section-level genome sequencing and comparative genomics of Aspergillus sections Usti and Cavernicolus.</title>
        <authorList>
            <consortium name="Lawrence Berkeley National Laboratory"/>
            <person name="Nybo J.L."/>
            <person name="Vesth T.C."/>
            <person name="Theobald S."/>
            <person name="Frisvad J.C."/>
            <person name="Larsen T.O."/>
            <person name="Kjaerboelling I."/>
            <person name="Rothschild-Mancinelli K."/>
            <person name="Lyhne E.K."/>
            <person name="Kogle M.E."/>
            <person name="Barry K."/>
            <person name="Clum A."/>
            <person name="Na H."/>
            <person name="Ledsgaard L."/>
            <person name="Lin J."/>
            <person name="Lipzen A."/>
            <person name="Kuo A."/>
            <person name="Riley R."/>
            <person name="Mondo S."/>
            <person name="LaButti K."/>
            <person name="Haridas S."/>
            <person name="Pangalinan J."/>
            <person name="Salamov A.A."/>
            <person name="Simmons B.A."/>
            <person name="Magnuson J.K."/>
            <person name="Chen J."/>
            <person name="Drula E."/>
            <person name="Henrissat B."/>
            <person name="Wiebenga A."/>
            <person name="Lubbers R.J."/>
            <person name="Gomes A.C."/>
            <person name="Macurrencykelacurrency M.R."/>
            <person name="Stajich J."/>
            <person name="Grigoriev I.V."/>
            <person name="Mortensen U.H."/>
            <person name="De vries R.P."/>
            <person name="Baker S.E."/>
            <person name="Andersen M.R."/>
        </authorList>
    </citation>
    <scope>NUCLEOTIDE SEQUENCE [LARGE SCALE GENOMIC DNA]</scope>
    <source>
        <strain evidence="3 4">CBS 756.74</strain>
    </source>
</reference>
<dbReference type="RefSeq" id="XP_070900969.1">
    <property type="nucleotide sequence ID" value="XM_071045157.1"/>
</dbReference>
<evidence type="ECO:0000313" key="4">
    <source>
        <dbReference type="Proteomes" id="UP001610444"/>
    </source>
</evidence>
<evidence type="ECO:0000313" key="3">
    <source>
        <dbReference type="EMBL" id="KAL2853603.1"/>
    </source>
</evidence>
<keyword evidence="2" id="KW-0812">Transmembrane</keyword>
<accession>A0ABR4KQV8</accession>
<comment type="caution">
    <text evidence="3">The sequence shown here is derived from an EMBL/GenBank/DDBJ whole genome shotgun (WGS) entry which is preliminary data.</text>
</comment>
<dbReference type="EMBL" id="JBFXLR010000013">
    <property type="protein sequence ID" value="KAL2853603.1"/>
    <property type="molecule type" value="Genomic_DNA"/>
</dbReference>
<keyword evidence="4" id="KW-1185">Reference proteome</keyword>
<feature type="region of interest" description="Disordered" evidence="1">
    <location>
        <begin position="331"/>
        <end position="350"/>
    </location>
</feature>
<protein>
    <submittedName>
        <fullName evidence="3">Uncharacterized protein</fullName>
    </submittedName>
</protein>
<keyword evidence="2" id="KW-1133">Transmembrane helix</keyword>
<dbReference type="Proteomes" id="UP001610444">
    <property type="component" value="Unassembled WGS sequence"/>
</dbReference>
<dbReference type="GeneID" id="98160321"/>
<proteinExistence type="predicted"/>
<evidence type="ECO:0000256" key="2">
    <source>
        <dbReference type="SAM" id="Phobius"/>
    </source>
</evidence>
<evidence type="ECO:0000256" key="1">
    <source>
        <dbReference type="SAM" id="MobiDB-lite"/>
    </source>
</evidence>
<sequence length="350" mass="37864">MPGATVGEVSAVARSIQSSFWPTLLQSDHTLAKDVRTRLVALSSLTTIGTTLLIIVGISTPLGLSEELGVGDTQSVTWEYARDTNFKASTDLVDPRIPGNVSEVFTSGTAGTTVASIFDMQFRFYQREMTGLGYTNYSNYMPYQNNSAYTAGKGLVVDTINGGVGVRNHAVPADVGLGLEWQEDILWIEPVTECVDSNLTIEFNYVLYELPVGIREQDTQGGPQLYATACRAAAFTNLFSAILFDLTIGKDPGEAHLGAKYNLTGSLPPCPQYIPRLNEIVIGPPNGDFLPLSNYFYNATGDVTSDNFTMLVGTQRFRRYDVVNMSTVGIKSGNDHGSSSSNGRVRHSGP</sequence>